<feature type="transmembrane region" description="Helical" evidence="7">
    <location>
        <begin position="93"/>
        <end position="114"/>
    </location>
</feature>
<proteinExistence type="predicted"/>
<evidence type="ECO:0000256" key="6">
    <source>
        <dbReference type="ARBA" id="ARBA00023136"/>
    </source>
</evidence>
<name>A0AAN9VMU5_9ORTH</name>
<dbReference type="GO" id="GO:0006820">
    <property type="term" value="P:monoatomic anion transport"/>
    <property type="evidence" value="ECO:0007669"/>
    <property type="project" value="TreeGrafter"/>
</dbReference>
<comment type="caution">
    <text evidence="9">The sequence shown here is derived from an EMBL/GenBank/DDBJ whole genome shotgun (WGS) entry which is preliminary data.</text>
</comment>
<feature type="transmembrane region" description="Helical" evidence="7">
    <location>
        <begin position="175"/>
        <end position="203"/>
    </location>
</feature>
<evidence type="ECO:0000259" key="8">
    <source>
        <dbReference type="PROSITE" id="PS50850"/>
    </source>
</evidence>
<keyword evidence="6 7" id="KW-0472">Membrane</keyword>
<dbReference type="PANTHER" id="PTHR11662:SF79">
    <property type="entry name" value="NA[+]-DEPENDENT INORGANIC PHOSPHATE COTRANSPORTER, ISOFORM A"/>
    <property type="match status" value="1"/>
</dbReference>
<reference evidence="9 10" key="1">
    <citation type="submission" date="2024-03" db="EMBL/GenBank/DDBJ databases">
        <title>The genome assembly and annotation of the cricket Gryllus longicercus Weissman &amp; Gray.</title>
        <authorList>
            <person name="Szrajer S."/>
            <person name="Gray D."/>
            <person name="Ylla G."/>
        </authorList>
    </citation>
    <scope>NUCLEOTIDE SEQUENCE [LARGE SCALE GENOMIC DNA]</scope>
    <source>
        <strain evidence="9">DAG 2021-001</strain>
        <tissue evidence="9">Whole body minus gut</tissue>
    </source>
</reference>
<dbReference type="Gene3D" id="1.20.1250.20">
    <property type="entry name" value="MFS general substrate transporter like domains"/>
    <property type="match status" value="2"/>
</dbReference>
<dbReference type="Pfam" id="PF07690">
    <property type="entry name" value="MFS_1"/>
    <property type="match status" value="1"/>
</dbReference>
<evidence type="ECO:0000256" key="2">
    <source>
        <dbReference type="ARBA" id="ARBA00022448"/>
    </source>
</evidence>
<evidence type="ECO:0000256" key="4">
    <source>
        <dbReference type="ARBA" id="ARBA00022847"/>
    </source>
</evidence>
<evidence type="ECO:0000313" key="9">
    <source>
        <dbReference type="EMBL" id="KAK7865676.1"/>
    </source>
</evidence>
<feature type="domain" description="Major facilitator superfamily (MFS) profile" evidence="8">
    <location>
        <begin position="1"/>
        <end position="285"/>
    </location>
</feature>
<organism evidence="9 10">
    <name type="scientific">Gryllus longicercus</name>
    <dbReference type="NCBI Taxonomy" id="2509291"/>
    <lineage>
        <taxon>Eukaryota</taxon>
        <taxon>Metazoa</taxon>
        <taxon>Ecdysozoa</taxon>
        <taxon>Arthropoda</taxon>
        <taxon>Hexapoda</taxon>
        <taxon>Insecta</taxon>
        <taxon>Pterygota</taxon>
        <taxon>Neoptera</taxon>
        <taxon>Polyneoptera</taxon>
        <taxon>Orthoptera</taxon>
        <taxon>Ensifera</taxon>
        <taxon>Gryllidea</taxon>
        <taxon>Grylloidea</taxon>
        <taxon>Gryllidae</taxon>
        <taxon>Gryllinae</taxon>
        <taxon>Gryllus</taxon>
    </lineage>
</organism>
<evidence type="ECO:0000313" key="10">
    <source>
        <dbReference type="Proteomes" id="UP001378592"/>
    </source>
</evidence>
<dbReference type="InterPro" id="IPR011701">
    <property type="entry name" value="MFS"/>
</dbReference>
<dbReference type="EMBL" id="JAZDUA010000168">
    <property type="protein sequence ID" value="KAK7865676.1"/>
    <property type="molecule type" value="Genomic_DNA"/>
</dbReference>
<dbReference type="FunFam" id="1.20.1250.20:FF:000003">
    <property type="entry name" value="Solute carrier family 17 member 3"/>
    <property type="match status" value="1"/>
</dbReference>
<protein>
    <recommendedName>
        <fullName evidence="8">Major facilitator superfamily (MFS) profile domain-containing protein</fullName>
    </recommendedName>
</protein>
<dbReference type="InterPro" id="IPR050382">
    <property type="entry name" value="MFS_Na/Anion_cotransporter"/>
</dbReference>
<sequence length="311" mass="33916">MSAYTGSSIGAAITFPLCGLVIHFFGWEAVFYVTASLGVMWFCAWWLLVYDTPAAHPRITHQEMSYIHQSLGDTLSHKKVSTPWLKILTSGPMWLTVAVSWACLWGVFTLLTQAPTYFQVVHGWGIRTNGLLSGIPHICRTALGIGLSYVCDVMLERGVWSRTTVRKICSCVCSLVQGIFLIGLAFSGCNSILAIICLTVALATTGGESPGPLAAYVDLSPNHAGIVLGISNTVTVISGFLSPFIVGYLTFENQTAGQWQIVFLIAAAMTVIPGLLHLFTGTADTQSWNYSEDDKNEEMDHLKQESLENKR</sequence>
<evidence type="ECO:0000256" key="7">
    <source>
        <dbReference type="SAM" id="Phobius"/>
    </source>
</evidence>
<accession>A0AAN9VMU5</accession>
<dbReference type="PANTHER" id="PTHR11662">
    <property type="entry name" value="SOLUTE CARRIER FAMILY 17"/>
    <property type="match status" value="1"/>
</dbReference>
<feature type="transmembrane region" description="Helical" evidence="7">
    <location>
        <begin position="223"/>
        <end position="249"/>
    </location>
</feature>
<evidence type="ECO:0000256" key="5">
    <source>
        <dbReference type="ARBA" id="ARBA00022989"/>
    </source>
</evidence>
<feature type="transmembrane region" description="Helical" evidence="7">
    <location>
        <begin position="261"/>
        <end position="280"/>
    </location>
</feature>
<dbReference type="GO" id="GO:0016020">
    <property type="term" value="C:membrane"/>
    <property type="evidence" value="ECO:0007669"/>
    <property type="project" value="UniProtKB-SubCell"/>
</dbReference>
<feature type="transmembrane region" description="Helical" evidence="7">
    <location>
        <begin position="31"/>
        <end position="50"/>
    </location>
</feature>
<feature type="transmembrane region" description="Helical" evidence="7">
    <location>
        <begin position="7"/>
        <end position="25"/>
    </location>
</feature>
<keyword evidence="4" id="KW-0769">Symport</keyword>
<keyword evidence="3 7" id="KW-0812">Transmembrane</keyword>
<comment type="subcellular location">
    <subcellularLocation>
        <location evidence="1">Membrane</location>
        <topology evidence="1">Multi-pass membrane protein</topology>
    </subcellularLocation>
</comment>
<dbReference type="PROSITE" id="PS50850">
    <property type="entry name" value="MFS"/>
    <property type="match status" value="1"/>
</dbReference>
<dbReference type="SUPFAM" id="SSF103473">
    <property type="entry name" value="MFS general substrate transporter"/>
    <property type="match status" value="1"/>
</dbReference>
<keyword evidence="2" id="KW-0813">Transport</keyword>
<dbReference type="InterPro" id="IPR036259">
    <property type="entry name" value="MFS_trans_sf"/>
</dbReference>
<keyword evidence="5 7" id="KW-1133">Transmembrane helix</keyword>
<dbReference type="AlphaFoldDB" id="A0AAN9VMU5"/>
<evidence type="ECO:0000256" key="1">
    <source>
        <dbReference type="ARBA" id="ARBA00004141"/>
    </source>
</evidence>
<dbReference type="GO" id="GO:0015293">
    <property type="term" value="F:symporter activity"/>
    <property type="evidence" value="ECO:0007669"/>
    <property type="project" value="UniProtKB-KW"/>
</dbReference>
<gene>
    <name evidence="9" type="ORF">R5R35_014499</name>
</gene>
<feature type="transmembrane region" description="Helical" evidence="7">
    <location>
        <begin position="134"/>
        <end position="155"/>
    </location>
</feature>
<dbReference type="InterPro" id="IPR020846">
    <property type="entry name" value="MFS_dom"/>
</dbReference>
<dbReference type="Proteomes" id="UP001378592">
    <property type="component" value="Unassembled WGS sequence"/>
</dbReference>
<keyword evidence="10" id="KW-1185">Reference proteome</keyword>
<evidence type="ECO:0000256" key="3">
    <source>
        <dbReference type="ARBA" id="ARBA00022692"/>
    </source>
</evidence>